<dbReference type="EMBL" id="VFPH01000001">
    <property type="protein sequence ID" value="TQM44678.1"/>
    <property type="molecule type" value="Genomic_DNA"/>
</dbReference>
<evidence type="ECO:0000259" key="4">
    <source>
        <dbReference type="Pfam" id="PF01037"/>
    </source>
</evidence>
<dbReference type="AlphaFoldDB" id="A0A543GF17"/>
<dbReference type="InterPro" id="IPR019888">
    <property type="entry name" value="Tscrpt_reg_AsnC-like"/>
</dbReference>
<dbReference type="Pfam" id="PF01037">
    <property type="entry name" value="AsnC_trans_reg"/>
    <property type="match status" value="2"/>
</dbReference>
<accession>A0A543GF17</accession>
<evidence type="ECO:0000256" key="3">
    <source>
        <dbReference type="ARBA" id="ARBA00023163"/>
    </source>
</evidence>
<feature type="domain" description="HTH asnC-type" evidence="5">
    <location>
        <begin position="7"/>
        <end position="47"/>
    </location>
</feature>
<dbReference type="PANTHER" id="PTHR30154">
    <property type="entry name" value="LEUCINE-RESPONSIVE REGULATORY PROTEIN"/>
    <property type="match status" value="1"/>
</dbReference>
<keyword evidence="2 6" id="KW-0238">DNA-binding</keyword>
<dbReference type="PANTHER" id="PTHR30154:SF34">
    <property type="entry name" value="TRANSCRIPTIONAL REGULATOR AZLB"/>
    <property type="match status" value="1"/>
</dbReference>
<dbReference type="SUPFAM" id="SSF54909">
    <property type="entry name" value="Dimeric alpha+beta barrel"/>
    <property type="match status" value="2"/>
</dbReference>
<dbReference type="InterPro" id="IPR019887">
    <property type="entry name" value="Tscrpt_reg_AsnC/Lrp_C"/>
</dbReference>
<organism evidence="6 7">
    <name type="scientific">Pseudonocardia cypriaca</name>
    <dbReference type="NCBI Taxonomy" id="882449"/>
    <lineage>
        <taxon>Bacteria</taxon>
        <taxon>Bacillati</taxon>
        <taxon>Actinomycetota</taxon>
        <taxon>Actinomycetes</taxon>
        <taxon>Pseudonocardiales</taxon>
        <taxon>Pseudonocardiaceae</taxon>
        <taxon>Pseudonocardia</taxon>
    </lineage>
</organism>
<dbReference type="RefSeq" id="WP_142099705.1">
    <property type="nucleotide sequence ID" value="NZ_VFPH01000001.1"/>
</dbReference>
<feature type="domain" description="HTH asnC-type" evidence="5">
    <location>
        <begin position="187"/>
        <end position="221"/>
    </location>
</feature>
<evidence type="ECO:0000313" key="7">
    <source>
        <dbReference type="Proteomes" id="UP000319818"/>
    </source>
</evidence>
<dbReference type="SMART" id="SM00344">
    <property type="entry name" value="HTH_ASNC"/>
    <property type="match status" value="2"/>
</dbReference>
<evidence type="ECO:0000259" key="5">
    <source>
        <dbReference type="Pfam" id="PF13404"/>
    </source>
</evidence>
<sequence length="335" mass="36301">MSESVSLTELDRRLVAALQLNGRASWTQVARALGAPESTVARRGQQLIDSGLVGVTGVLDHLRCGLGISLMVRMRCRPGAANSVAGALADLPEARFVTVVTGSADVAAEVVVRDHHDVTRVLVDDLPCPDDITETESMVVVRKFSAVEEWDTGLLTPEAVALLRPDGARTGHREWSEPERLTEQEFAIARLLAADGRASYAQLAAACGVSESTAARRVESLVRRGCLRFRTLFETRLIGLGVEFMQWLSVEPGELENVGAQLAKHPSTQYVSATTGRFNLCLHGLLPGYGDLYQYLTDVVGALPGVRAADMTLQARTLKRAYVRINPDGTRERIA</sequence>
<feature type="domain" description="Transcription regulator AsnC/Lrp ligand binding" evidence="4">
    <location>
        <begin position="72"/>
        <end position="142"/>
    </location>
</feature>
<evidence type="ECO:0000256" key="1">
    <source>
        <dbReference type="ARBA" id="ARBA00023015"/>
    </source>
</evidence>
<name>A0A543GF17_9PSEU</name>
<keyword evidence="7" id="KW-1185">Reference proteome</keyword>
<dbReference type="GO" id="GO:0043200">
    <property type="term" value="P:response to amino acid"/>
    <property type="evidence" value="ECO:0007669"/>
    <property type="project" value="TreeGrafter"/>
</dbReference>
<feature type="domain" description="Transcription regulator AsnC/Lrp ligand binding" evidence="4">
    <location>
        <begin position="248"/>
        <end position="311"/>
    </location>
</feature>
<dbReference type="Pfam" id="PF13404">
    <property type="entry name" value="HTH_AsnC-type"/>
    <property type="match status" value="2"/>
</dbReference>
<protein>
    <submittedName>
        <fullName evidence="6">DNA-binding Lrp family transcriptional regulator</fullName>
    </submittedName>
</protein>
<keyword evidence="3" id="KW-0804">Transcription</keyword>
<dbReference type="PRINTS" id="PR00033">
    <property type="entry name" value="HTHASNC"/>
</dbReference>
<dbReference type="SUPFAM" id="SSF46785">
    <property type="entry name" value="Winged helix' DNA-binding domain"/>
    <property type="match status" value="2"/>
</dbReference>
<dbReference type="InterPro" id="IPR036390">
    <property type="entry name" value="WH_DNA-bd_sf"/>
</dbReference>
<gene>
    <name evidence="6" type="ORF">FB388_2049</name>
</gene>
<keyword evidence="1" id="KW-0805">Transcription regulation</keyword>
<evidence type="ECO:0000313" key="6">
    <source>
        <dbReference type="EMBL" id="TQM44678.1"/>
    </source>
</evidence>
<dbReference type="GO" id="GO:0005829">
    <property type="term" value="C:cytosol"/>
    <property type="evidence" value="ECO:0007669"/>
    <property type="project" value="TreeGrafter"/>
</dbReference>
<dbReference type="InterPro" id="IPR000485">
    <property type="entry name" value="AsnC-type_HTH_dom"/>
</dbReference>
<proteinExistence type="predicted"/>
<dbReference type="Gene3D" id="3.30.70.920">
    <property type="match status" value="2"/>
</dbReference>
<comment type="caution">
    <text evidence="6">The sequence shown here is derived from an EMBL/GenBank/DDBJ whole genome shotgun (WGS) entry which is preliminary data.</text>
</comment>
<dbReference type="Proteomes" id="UP000319818">
    <property type="component" value="Unassembled WGS sequence"/>
</dbReference>
<dbReference type="OrthoDB" id="4050641at2"/>
<dbReference type="InterPro" id="IPR036388">
    <property type="entry name" value="WH-like_DNA-bd_sf"/>
</dbReference>
<dbReference type="GO" id="GO:0043565">
    <property type="term" value="F:sequence-specific DNA binding"/>
    <property type="evidence" value="ECO:0007669"/>
    <property type="project" value="InterPro"/>
</dbReference>
<dbReference type="InterPro" id="IPR011008">
    <property type="entry name" value="Dimeric_a/b-barrel"/>
</dbReference>
<evidence type="ECO:0000256" key="2">
    <source>
        <dbReference type="ARBA" id="ARBA00023125"/>
    </source>
</evidence>
<reference evidence="6 7" key="1">
    <citation type="submission" date="2019-06" db="EMBL/GenBank/DDBJ databases">
        <title>Sequencing the genomes of 1000 actinobacteria strains.</title>
        <authorList>
            <person name="Klenk H.-P."/>
        </authorList>
    </citation>
    <scope>NUCLEOTIDE SEQUENCE [LARGE SCALE GENOMIC DNA]</scope>
    <source>
        <strain evidence="6 7">DSM 45511</strain>
    </source>
</reference>
<dbReference type="Gene3D" id="1.10.10.10">
    <property type="entry name" value="Winged helix-like DNA-binding domain superfamily/Winged helix DNA-binding domain"/>
    <property type="match status" value="2"/>
</dbReference>